<organism evidence="12 13">
    <name type="scientific">Hypsibius exemplaris</name>
    <name type="common">Freshwater tardigrade</name>
    <dbReference type="NCBI Taxonomy" id="2072580"/>
    <lineage>
        <taxon>Eukaryota</taxon>
        <taxon>Metazoa</taxon>
        <taxon>Ecdysozoa</taxon>
        <taxon>Tardigrada</taxon>
        <taxon>Eutardigrada</taxon>
        <taxon>Parachela</taxon>
        <taxon>Hypsibioidea</taxon>
        <taxon>Hypsibiidae</taxon>
        <taxon>Hypsibius</taxon>
    </lineage>
</organism>
<dbReference type="InterPro" id="IPR000961">
    <property type="entry name" value="AGC-kinase_C"/>
</dbReference>
<keyword evidence="1 8" id="KW-0723">Serine/threonine-protein kinase</keyword>
<evidence type="ECO:0000313" key="12">
    <source>
        <dbReference type="EMBL" id="OQV26088.1"/>
    </source>
</evidence>
<dbReference type="PROSITE" id="PS50011">
    <property type="entry name" value="PROTEIN_KINASE_DOM"/>
    <property type="match status" value="1"/>
</dbReference>
<dbReference type="AlphaFoldDB" id="A0A1W0XFB5"/>
<dbReference type="EMBL" id="MTYJ01000001">
    <property type="protein sequence ID" value="OQV26088.1"/>
    <property type="molecule type" value="Genomic_DNA"/>
</dbReference>
<name>A0A1W0XFB5_HYPEX</name>
<feature type="binding site" evidence="7">
    <location>
        <position position="89"/>
    </location>
    <ligand>
        <name>ATP</name>
        <dbReference type="ChEBI" id="CHEBI:30616"/>
    </ligand>
</feature>
<keyword evidence="2" id="KW-0808">Transferase</keyword>
<dbReference type="GO" id="GO:0005524">
    <property type="term" value="F:ATP binding"/>
    <property type="evidence" value="ECO:0007669"/>
    <property type="project" value="UniProtKB-UniRule"/>
</dbReference>
<dbReference type="PROSITE" id="PS51285">
    <property type="entry name" value="AGC_KINASE_CTER"/>
    <property type="match status" value="1"/>
</dbReference>
<dbReference type="Pfam" id="PF00069">
    <property type="entry name" value="Pkinase"/>
    <property type="match status" value="1"/>
</dbReference>
<comment type="caution">
    <text evidence="12">The sequence shown here is derived from an EMBL/GenBank/DDBJ whole genome shotgun (WGS) entry which is preliminary data.</text>
</comment>
<dbReference type="PROSITE" id="PS00107">
    <property type="entry name" value="PROTEIN_KINASE_ATP"/>
    <property type="match status" value="1"/>
</dbReference>
<evidence type="ECO:0000256" key="8">
    <source>
        <dbReference type="RuleBase" id="RU000304"/>
    </source>
</evidence>
<feature type="domain" description="AGC-kinase C-terminal" evidence="11">
    <location>
        <begin position="318"/>
        <end position="370"/>
    </location>
</feature>
<dbReference type="Proteomes" id="UP000192578">
    <property type="component" value="Unassembled WGS sequence"/>
</dbReference>
<dbReference type="SUPFAM" id="SSF56112">
    <property type="entry name" value="Protein kinase-like (PK-like)"/>
    <property type="match status" value="1"/>
</dbReference>
<keyword evidence="6" id="KW-0114">cAMP</keyword>
<evidence type="ECO:0000256" key="1">
    <source>
        <dbReference type="ARBA" id="ARBA00022527"/>
    </source>
</evidence>
<dbReference type="SMART" id="SM00220">
    <property type="entry name" value="S_TKc"/>
    <property type="match status" value="1"/>
</dbReference>
<keyword evidence="5 7" id="KW-0067">ATP-binding</keyword>
<dbReference type="PANTHER" id="PTHR24353">
    <property type="entry name" value="CYCLIC NUCLEOTIDE-DEPENDENT PROTEIN KINASE"/>
    <property type="match status" value="1"/>
</dbReference>
<dbReference type="InterPro" id="IPR017441">
    <property type="entry name" value="Protein_kinase_ATP_BS"/>
</dbReference>
<dbReference type="InterPro" id="IPR011009">
    <property type="entry name" value="Kinase-like_dom_sf"/>
</dbReference>
<evidence type="ECO:0000256" key="4">
    <source>
        <dbReference type="ARBA" id="ARBA00022777"/>
    </source>
</evidence>
<dbReference type="InterPro" id="IPR000719">
    <property type="entry name" value="Prot_kinase_dom"/>
</dbReference>
<dbReference type="FunFam" id="1.10.510.10:FF:000005">
    <property type="entry name" value="cAMP-dependent protein kinase catalytic subunit alpha"/>
    <property type="match status" value="1"/>
</dbReference>
<protein>
    <submittedName>
        <fullName evidence="12">cAMP-dependent protein kinase catalytic subunit alpha</fullName>
    </submittedName>
</protein>
<dbReference type="InterPro" id="IPR008271">
    <property type="entry name" value="Ser/Thr_kinase_AS"/>
</dbReference>
<dbReference type="FunFam" id="3.30.200.20:FF:000005">
    <property type="entry name" value="cAMP-dependent protein kinase catalytic subunit"/>
    <property type="match status" value="1"/>
</dbReference>
<evidence type="ECO:0000256" key="2">
    <source>
        <dbReference type="ARBA" id="ARBA00022679"/>
    </source>
</evidence>
<feature type="region of interest" description="Disordered" evidence="9">
    <location>
        <begin position="1"/>
        <end position="24"/>
    </location>
</feature>
<dbReference type="SMART" id="SM00133">
    <property type="entry name" value="S_TK_X"/>
    <property type="match status" value="1"/>
</dbReference>
<evidence type="ECO:0000256" key="6">
    <source>
        <dbReference type="ARBA" id="ARBA00023149"/>
    </source>
</evidence>
<evidence type="ECO:0000256" key="3">
    <source>
        <dbReference type="ARBA" id="ARBA00022741"/>
    </source>
</evidence>
<dbReference type="Gene3D" id="3.30.200.20">
    <property type="entry name" value="Phosphorylase Kinase, domain 1"/>
    <property type="match status" value="1"/>
</dbReference>
<dbReference type="PROSITE" id="PS00108">
    <property type="entry name" value="PROTEIN_KINASE_ST"/>
    <property type="match status" value="1"/>
</dbReference>
<dbReference type="GO" id="GO:0005829">
    <property type="term" value="C:cytosol"/>
    <property type="evidence" value="ECO:0007669"/>
    <property type="project" value="TreeGrafter"/>
</dbReference>
<evidence type="ECO:0000256" key="9">
    <source>
        <dbReference type="SAM" id="MobiDB-lite"/>
    </source>
</evidence>
<keyword evidence="13" id="KW-1185">Reference proteome</keyword>
<proteinExistence type="inferred from homology"/>
<dbReference type="GO" id="GO:0005952">
    <property type="term" value="C:cAMP-dependent protein kinase complex"/>
    <property type="evidence" value="ECO:0007669"/>
    <property type="project" value="TreeGrafter"/>
</dbReference>
<reference evidence="13" key="1">
    <citation type="submission" date="2017-01" db="EMBL/GenBank/DDBJ databases">
        <title>Comparative genomics of anhydrobiosis in the tardigrade Hypsibius dujardini.</title>
        <authorList>
            <person name="Yoshida Y."/>
            <person name="Koutsovoulos G."/>
            <person name="Laetsch D."/>
            <person name="Stevens L."/>
            <person name="Kumar S."/>
            <person name="Horikawa D."/>
            <person name="Ishino K."/>
            <person name="Komine S."/>
            <person name="Tomita M."/>
            <person name="Blaxter M."/>
            <person name="Arakawa K."/>
        </authorList>
    </citation>
    <scope>NUCLEOTIDE SEQUENCE [LARGE SCALE GENOMIC DNA]</scope>
    <source>
        <strain evidence="13">Z151</strain>
    </source>
</reference>
<keyword evidence="4 12" id="KW-0418">Kinase</keyword>
<feature type="domain" description="Protein kinase" evidence="10">
    <location>
        <begin position="60"/>
        <end position="317"/>
    </location>
</feature>
<evidence type="ECO:0000259" key="11">
    <source>
        <dbReference type="PROSITE" id="PS51285"/>
    </source>
</evidence>
<evidence type="ECO:0000313" key="13">
    <source>
        <dbReference type="Proteomes" id="UP000192578"/>
    </source>
</evidence>
<comment type="similarity">
    <text evidence="8">Belongs to the protein kinase superfamily.</text>
</comment>
<dbReference type="Gene3D" id="1.10.510.10">
    <property type="entry name" value="Transferase(Phosphotransferase) domain 1"/>
    <property type="match status" value="1"/>
</dbReference>
<evidence type="ECO:0000256" key="7">
    <source>
        <dbReference type="PROSITE-ProRule" id="PRU10141"/>
    </source>
</evidence>
<sequence length="370" mass="42408">MGNAASAKRQHHQEQLGTTGTDAGAAGDHDHVQGFLAEAKAEFEEKWSFPVRTTTRLGDYDRIKTLGTGSYGRVMLVRHKETGSMRAMKILEKKKVVRLKQVEHTLNEKKVLSCVSFPFLVNLDTFFKDNSNLYLVLEFVQGGEMFTHLRKCRRFHEPQSRFYSAQVLLAFEYLHSLNVVYRDLKPENLLIDNQGYVKITDFGFAKRVTGSTGRLYTLCGTPEYLAPEIIQQRGYSKAVDWWAFGILLYEFSAGYAPFRADDQMEIYKQIFAEAYKCPSHFTHDLKDLIKNILKTDLTRRYGNLKNGVGDIKHHRWFAGTDWLALYEKKLPAPLIPHVKNADDTSQFEDYPEGALAGAEQDEYTDIFADF</sequence>
<keyword evidence="3 7" id="KW-0547">Nucleotide-binding</keyword>
<dbReference type="GO" id="GO:0005634">
    <property type="term" value="C:nucleus"/>
    <property type="evidence" value="ECO:0007669"/>
    <property type="project" value="TreeGrafter"/>
</dbReference>
<dbReference type="GO" id="GO:0004691">
    <property type="term" value="F:cAMP-dependent protein kinase activity"/>
    <property type="evidence" value="ECO:0007669"/>
    <property type="project" value="TreeGrafter"/>
</dbReference>
<gene>
    <name evidence="12" type="ORF">BV898_00215</name>
</gene>
<evidence type="ECO:0000256" key="5">
    <source>
        <dbReference type="ARBA" id="ARBA00022840"/>
    </source>
</evidence>
<accession>A0A1W0XFB5</accession>
<evidence type="ECO:0000259" key="10">
    <source>
        <dbReference type="PROSITE" id="PS50011"/>
    </source>
</evidence>
<dbReference type="PANTHER" id="PTHR24353:SF152">
    <property type="entry name" value="UT01108P-RELATED"/>
    <property type="match status" value="1"/>
</dbReference>
<dbReference type="OrthoDB" id="63267at2759"/>